<dbReference type="EC" id="7.1.2.2" evidence="3"/>
<name>A0AAV7G607_DENCH</name>
<evidence type="ECO:0000256" key="12">
    <source>
        <dbReference type="ARBA" id="ARBA00048383"/>
    </source>
</evidence>
<evidence type="ECO:0000256" key="5">
    <source>
        <dbReference type="ARBA" id="ARBA00022741"/>
    </source>
</evidence>
<dbReference type="Proteomes" id="UP000775213">
    <property type="component" value="Unassembled WGS sequence"/>
</dbReference>
<evidence type="ECO:0000256" key="9">
    <source>
        <dbReference type="ARBA" id="ARBA00023136"/>
    </source>
</evidence>
<accession>A0AAV7G607</accession>
<dbReference type="PANTHER" id="PTHR15184">
    <property type="entry name" value="ATP SYNTHASE"/>
    <property type="match status" value="1"/>
</dbReference>
<gene>
    <name evidence="13" type="ORF">IEQ34_012635</name>
</gene>
<dbReference type="AlphaFoldDB" id="A0AAV7G607"/>
<evidence type="ECO:0000313" key="13">
    <source>
        <dbReference type="EMBL" id="KAH0457320.1"/>
    </source>
</evidence>
<dbReference type="GO" id="GO:0045259">
    <property type="term" value="C:proton-transporting ATP synthase complex"/>
    <property type="evidence" value="ECO:0007669"/>
    <property type="project" value="UniProtKB-KW"/>
</dbReference>
<comment type="subcellular location">
    <subcellularLocation>
        <location evidence="1">Membrane</location>
    </subcellularLocation>
</comment>
<keyword evidence="14" id="KW-1185">Reference proteome</keyword>
<sequence>MVSLQEIIPSIKEGSITSIQVVYIPANDLTYLAPTITLAHLYATTRISCQRYPTVDPLDSTSTILQPRIVDDEHYETARVEQTL</sequence>
<comment type="caution">
    <text evidence="13">The sequence shown here is derived from an EMBL/GenBank/DDBJ whole genome shotgun (WGS) entry which is preliminary data.</text>
</comment>
<evidence type="ECO:0000256" key="2">
    <source>
        <dbReference type="ARBA" id="ARBA00008936"/>
    </source>
</evidence>
<evidence type="ECO:0000256" key="1">
    <source>
        <dbReference type="ARBA" id="ARBA00004370"/>
    </source>
</evidence>
<evidence type="ECO:0000256" key="4">
    <source>
        <dbReference type="ARBA" id="ARBA00022448"/>
    </source>
</evidence>
<dbReference type="Gene3D" id="3.40.50.12240">
    <property type="match status" value="1"/>
</dbReference>
<organism evidence="13 14">
    <name type="scientific">Dendrobium chrysotoxum</name>
    <name type="common">Orchid</name>
    <dbReference type="NCBI Taxonomy" id="161865"/>
    <lineage>
        <taxon>Eukaryota</taxon>
        <taxon>Viridiplantae</taxon>
        <taxon>Streptophyta</taxon>
        <taxon>Embryophyta</taxon>
        <taxon>Tracheophyta</taxon>
        <taxon>Spermatophyta</taxon>
        <taxon>Magnoliopsida</taxon>
        <taxon>Liliopsida</taxon>
        <taxon>Asparagales</taxon>
        <taxon>Orchidaceae</taxon>
        <taxon>Epidendroideae</taxon>
        <taxon>Malaxideae</taxon>
        <taxon>Dendrobiinae</taxon>
        <taxon>Dendrobium</taxon>
    </lineage>
</organism>
<comment type="catalytic activity">
    <reaction evidence="12">
        <text>ATP + H2O + 4 H(+)(in) = ADP + phosphate + 5 H(+)(out)</text>
        <dbReference type="Rhea" id="RHEA:57720"/>
        <dbReference type="ChEBI" id="CHEBI:15377"/>
        <dbReference type="ChEBI" id="CHEBI:15378"/>
        <dbReference type="ChEBI" id="CHEBI:30616"/>
        <dbReference type="ChEBI" id="CHEBI:43474"/>
        <dbReference type="ChEBI" id="CHEBI:456216"/>
        <dbReference type="EC" id="7.1.2.2"/>
    </reaction>
</comment>
<evidence type="ECO:0000313" key="14">
    <source>
        <dbReference type="Proteomes" id="UP000775213"/>
    </source>
</evidence>
<dbReference type="GO" id="GO:0005739">
    <property type="term" value="C:mitochondrion"/>
    <property type="evidence" value="ECO:0007669"/>
    <property type="project" value="GOC"/>
</dbReference>
<evidence type="ECO:0000256" key="11">
    <source>
        <dbReference type="ARBA" id="ARBA00023310"/>
    </source>
</evidence>
<dbReference type="GO" id="GO:0046933">
    <property type="term" value="F:proton-transporting ATP synthase activity, rotational mechanism"/>
    <property type="evidence" value="ECO:0007669"/>
    <property type="project" value="TreeGrafter"/>
</dbReference>
<keyword evidence="4" id="KW-0813">Transport</keyword>
<keyword evidence="9" id="KW-0472">Membrane</keyword>
<proteinExistence type="inferred from homology"/>
<evidence type="ECO:0000256" key="7">
    <source>
        <dbReference type="ARBA" id="ARBA00022840"/>
    </source>
</evidence>
<dbReference type="PANTHER" id="PTHR15184:SF71">
    <property type="entry name" value="ATP SYNTHASE SUBUNIT BETA, MITOCHONDRIAL"/>
    <property type="match status" value="1"/>
</dbReference>
<dbReference type="GO" id="GO:0005524">
    <property type="term" value="F:ATP binding"/>
    <property type="evidence" value="ECO:0007669"/>
    <property type="project" value="UniProtKB-KW"/>
</dbReference>
<dbReference type="InterPro" id="IPR050053">
    <property type="entry name" value="ATPase_alpha/beta_chains"/>
</dbReference>
<evidence type="ECO:0000256" key="3">
    <source>
        <dbReference type="ARBA" id="ARBA00012473"/>
    </source>
</evidence>
<keyword evidence="5" id="KW-0547">Nucleotide-binding</keyword>
<dbReference type="GO" id="GO:0009535">
    <property type="term" value="C:chloroplast thylakoid membrane"/>
    <property type="evidence" value="ECO:0007669"/>
    <property type="project" value="TreeGrafter"/>
</dbReference>
<protein>
    <recommendedName>
        <fullName evidence="3">H(+)-transporting two-sector ATPase</fullName>
        <ecNumber evidence="3">7.1.2.2</ecNumber>
    </recommendedName>
</protein>
<keyword evidence="8" id="KW-0406">Ion transport</keyword>
<keyword evidence="6" id="KW-0375">Hydrogen ion transport</keyword>
<dbReference type="EMBL" id="JAGFBR010000012">
    <property type="protein sequence ID" value="KAH0457320.1"/>
    <property type="molecule type" value="Genomic_DNA"/>
</dbReference>
<evidence type="ECO:0000256" key="6">
    <source>
        <dbReference type="ARBA" id="ARBA00022781"/>
    </source>
</evidence>
<evidence type="ECO:0000256" key="10">
    <source>
        <dbReference type="ARBA" id="ARBA00023196"/>
    </source>
</evidence>
<dbReference type="InterPro" id="IPR027417">
    <property type="entry name" value="P-loop_NTPase"/>
</dbReference>
<keyword evidence="10" id="KW-0139">CF(1)</keyword>
<dbReference type="GO" id="GO:0042776">
    <property type="term" value="P:proton motive force-driven mitochondrial ATP synthesis"/>
    <property type="evidence" value="ECO:0007669"/>
    <property type="project" value="TreeGrafter"/>
</dbReference>
<dbReference type="SUPFAM" id="SSF52540">
    <property type="entry name" value="P-loop containing nucleoside triphosphate hydrolases"/>
    <property type="match status" value="1"/>
</dbReference>
<comment type="similarity">
    <text evidence="2">Belongs to the ATPase alpha/beta chains family.</text>
</comment>
<keyword evidence="11" id="KW-0066">ATP synthesis</keyword>
<keyword evidence="7" id="KW-0067">ATP-binding</keyword>
<reference evidence="13 14" key="1">
    <citation type="journal article" date="2021" name="Hortic Res">
        <title>Chromosome-scale assembly of the Dendrobium chrysotoxum genome enhances the understanding of orchid evolution.</title>
        <authorList>
            <person name="Zhang Y."/>
            <person name="Zhang G.Q."/>
            <person name="Zhang D."/>
            <person name="Liu X.D."/>
            <person name="Xu X.Y."/>
            <person name="Sun W.H."/>
            <person name="Yu X."/>
            <person name="Zhu X."/>
            <person name="Wang Z.W."/>
            <person name="Zhao X."/>
            <person name="Zhong W.Y."/>
            <person name="Chen H."/>
            <person name="Yin W.L."/>
            <person name="Huang T."/>
            <person name="Niu S.C."/>
            <person name="Liu Z.J."/>
        </authorList>
    </citation>
    <scope>NUCLEOTIDE SEQUENCE [LARGE SCALE GENOMIC DNA]</scope>
    <source>
        <strain evidence="13">Lindl</strain>
    </source>
</reference>
<evidence type="ECO:0000256" key="8">
    <source>
        <dbReference type="ARBA" id="ARBA00023065"/>
    </source>
</evidence>